<dbReference type="PANTHER" id="PTHR45138:SF9">
    <property type="entry name" value="DIGUANYLATE CYCLASE DGCM-RELATED"/>
    <property type="match status" value="1"/>
</dbReference>
<evidence type="ECO:0000313" key="3">
    <source>
        <dbReference type="EMBL" id="MBU9722812.1"/>
    </source>
</evidence>
<dbReference type="InterPro" id="IPR043128">
    <property type="entry name" value="Rev_trsase/Diguanyl_cyclase"/>
</dbReference>
<dbReference type="NCBIfam" id="TIGR00254">
    <property type="entry name" value="GGDEF"/>
    <property type="match status" value="1"/>
</dbReference>
<sequence length="357" mass="40958">MRTLLRNAYQSDHALEIIFSSLRWFFLVLAISVFYVQYRESPDTFLLYLFLALVIFGFIYMGVSDYYLHRSPEGSRMYTYMTKGGPFFDFIAFSALVPLTGGIDSPLIPLAYLIILHVAVYWKFIGGMLSACLFILLYSIIFFIQIDGLGMSNLINYASQVVFLFLMGCLGGIIVSRERKHHSEKNLLVETANRDYITNLLNHRSFQEHLRNDLEKEASFYLTLADIDKFKLINDQYGHVTGDKVLRKIGVIMNAIVTEKQGKVFRYGGEEFAIILYSDDHDEVNKLLMEIKETVANHVFTYEGEAFSLTMSFGSSQQNGEKPDRLVDKVDKLLYEAKSRGRDQIVYPEETVETALV</sequence>
<feature type="transmembrane region" description="Helical" evidence="1">
    <location>
        <begin position="21"/>
        <end position="38"/>
    </location>
</feature>
<comment type="caution">
    <text evidence="3">The sequence shown here is derived from an EMBL/GenBank/DDBJ whole genome shotgun (WGS) entry which is preliminary data.</text>
</comment>
<keyword evidence="1" id="KW-0472">Membrane</keyword>
<dbReference type="PROSITE" id="PS50887">
    <property type="entry name" value="GGDEF"/>
    <property type="match status" value="1"/>
</dbReference>
<dbReference type="PANTHER" id="PTHR45138">
    <property type="entry name" value="REGULATORY COMPONENTS OF SENSORY TRANSDUCTION SYSTEM"/>
    <property type="match status" value="1"/>
</dbReference>
<protein>
    <submittedName>
        <fullName evidence="3">GGDEF domain-containing protein</fullName>
    </submittedName>
</protein>
<dbReference type="SUPFAM" id="SSF55073">
    <property type="entry name" value="Nucleotide cyclase"/>
    <property type="match status" value="1"/>
</dbReference>
<organism evidence="3 4">
    <name type="scientific">Evansella alkalicola</name>
    <dbReference type="NCBI Taxonomy" id="745819"/>
    <lineage>
        <taxon>Bacteria</taxon>
        <taxon>Bacillati</taxon>
        <taxon>Bacillota</taxon>
        <taxon>Bacilli</taxon>
        <taxon>Bacillales</taxon>
        <taxon>Bacillaceae</taxon>
        <taxon>Evansella</taxon>
    </lineage>
</organism>
<evidence type="ECO:0000313" key="4">
    <source>
        <dbReference type="Proteomes" id="UP000790580"/>
    </source>
</evidence>
<feature type="domain" description="GGDEF" evidence="2">
    <location>
        <begin position="218"/>
        <end position="350"/>
    </location>
</feature>
<dbReference type="InterPro" id="IPR000160">
    <property type="entry name" value="GGDEF_dom"/>
</dbReference>
<dbReference type="CDD" id="cd01949">
    <property type="entry name" value="GGDEF"/>
    <property type="match status" value="1"/>
</dbReference>
<gene>
    <name evidence="3" type="ORF">KS407_15455</name>
</gene>
<dbReference type="Pfam" id="PF00990">
    <property type="entry name" value="GGDEF"/>
    <property type="match status" value="1"/>
</dbReference>
<keyword evidence="1" id="KW-1133">Transmembrane helix</keyword>
<feature type="transmembrane region" description="Helical" evidence="1">
    <location>
        <begin position="44"/>
        <end position="63"/>
    </location>
</feature>
<feature type="transmembrane region" description="Helical" evidence="1">
    <location>
        <begin position="84"/>
        <end position="101"/>
    </location>
</feature>
<dbReference type="Proteomes" id="UP000790580">
    <property type="component" value="Unassembled WGS sequence"/>
</dbReference>
<dbReference type="EMBL" id="JAHQCR010000062">
    <property type="protein sequence ID" value="MBU9722812.1"/>
    <property type="molecule type" value="Genomic_DNA"/>
</dbReference>
<keyword evidence="1" id="KW-0812">Transmembrane</keyword>
<name>A0ABS6JX55_9BACI</name>
<keyword evidence="4" id="KW-1185">Reference proteome</keyword>
<feature type="transmembrane region" description="Helical" evidence="1">
    <location>
        <begin position="157"/>
        <end position="175"/>
    </location>
</feature>
<feature type="transmembrane region" description="Helical" evidence="1">
    <location>
        <begin position="131"/>
        <end position="151"/>
    </location>
</feature>
<reference evidence="3 4" key="1">
    <citation type="submission" date="2021-06" db="EMBL/GenBank/DDBJ databases">
        <title>Bacillus sp. RD4P76, an endophyte from a halophyte.</title>
        <authorList>
            <person name="Sun J.-Q."/>
        </authorList>
    </citation>
    <scope>NUCLEOTIDE SEQUENCE [LARGE SCALE GENOMIC DNA]</scope>
    <source>
        <strain evidence="3 4">JCM 17098</strain>
    </source>
</reference>
<dbReference type="RefSeq" id="WP_088073498.1">
    <property type="nucleotide sequence ID" value="NZ_JAHQCR010000062.1"/>
</dbReference>
<evidence type="ECO:0000256" key="1">
    <source>
        <dbReference type="SAM" id="Phobius"/>
    </source>
</evidence>
<dbReference type="InterPro" id="IPR050469">
    <property type="entry name" value="Diguanylate_Cyclase"/>
</dbReference>
<proteinExistence type="predicted"/>
<evidence type="ECO:0000259" key="2">
    <source>
        <dbReference type="PROSITE" id="PS50887"/>
    </source>
</evidence>
<dbReference type="InterPro" id="IPR029787">
    <property type="entry name" value="Nucleotide_cyclase"/>
</dbReference>
<dbReference type="Gene3D" id="3.30.70.270">
    <property type="match status" value="1"/>
</dbReference>
<accession>A0ABS6JX55</accession>
<dbReference type="SMART" id="SM00267">
    <property type="entry name" value="GGDEF"/>
    <property type="match status" value="1"/>
</dbReference>